<accession>A0A1Y1J9F7</accession>
<dbReference type="GeneID" id="39745849"/>
<evidence type="ECO:0000313" key="4">
    <source>
        <dbReference type="Proteomes" id="UP000195521"/>
    </source>
</evidence>
<reference evidence="4" key="1">
    <citation type="submission" date="2017-04" db="EMBL/GenBank/DDBJ databases">
        <title>Plasmodium gonderi genome.</title>
        <authorList>
            <person name="Arisue N."/>
            <person name="Honma H."/>
            <person name="Kawai S."/>
            <person name="Tougan T."/>
            <person name="Tanabe K."/>
            <person name="Horii T."/>
        </authorList>
    </citation>
    <scope>NUCLEOTIDE SEQUENCE [LARGE SCALE GENOMIC DNA]</scope>
    <source>
        <strain evidence="4">ATCC 30045</strain>
    </source>
</reference>
<dbReference type="InterPro" id="IPR018200">
    <property type="entry name" value="USP_CS"/>
</dbReference>
<dbReference type="OrthoDB" id="289038at2759"/>
<feature type="region of interest" description="Disordered" evidence="1">
    <location>
        <begin position="2864"/>
        <end position="2891"/>
    </location>
</feature>
<feature type="compositionally biased region" description="Basic and acidic residues" evidence="1">
    <location>
        <begin position="1370"/>
        <end position="1384"/>
    </location>
</feature>
<dbReference type="Gene3D" id="3.90.70.10">
    <property type="entry name" value="Cysteine proteinases"/>
    <property type="match status" value="2"/>
</dbReference>
<protein>
    <submittedName>
        <fullName evidence="3">Ubiquitin carboxyl-terminal hydrolase family 2</fullName>
    </submittedName>
</protein>
<feature type="region of interest" description="Disordered" evidence="1">
    <location>
        <begin position="1"/>
        <end position="34"/>
    </location>
</feature>
<dbReference type="RefSeq" id="XP_028541738.1">
    <property type="nucleotide sequence ID" value="XM_028685937.1"/>
</dbReference>
<feature type="compositionally biased region" description="Basic and acidic residues" evidence="1">
    <location>
        <begin position="1316"/>
        <end position="1341"/>
    </location>
</feature>
<dbReference type="InterPro" id="IPR028889">
    <property type="entry name" value="USP"/>
</dbReference>
<feature type="compositionally biased region" description="Basic and acidic residues" evidence="1">
    <location>
        <begin position="2354"/>
        <end position="2372"/>
    </location>
</feature>
<dbReference type="GO" id="GO:0004843">
    <property type="term" value="F:cysteine-type deubiquitinase activity"/>
    <property type="evidence" value="ECO:0007669"/>
    <property type="project" value="InterPro"/>
</dbReference>
<dbReference type="PANTHER" id="PTHR24006">
    <property type="entry name" value="UBIQUITIN CARBOXYL-TERMINAL HYDROLASE"/>
    <property type="match status" value="1"/>
</dbReference>
<dbReference type="PROSITE" id="PS50235">
    <property type="entry name" value="USP_3"/>
    <property type="match status" value="1"/>
</dbReference>
<dbReference type="InterPro" id="IPR050164">
    <property type="entry name" value="Peptidase_C19"/>
</dbReference>
<feature type="compositionally biased region" description="Low complexity" evidence="1">
    <location>
        <begin position="1306"/>
        <end position="1315"/>
    </location>
</feature>
<feature type="region of interest" description="Disordered" evidence="1">
    <location>
        <begin position="2333"/>
        <end position="2372"/>
    </location>
</feature>
<sequence length="3084" mass="358255">MYNSNEDEEENYPRNRRSNSSDSANGNLNESMNNYNHYNNFNRFHEQNMQSCKMDEIYVDDSYDENNNYSQKGEKLEENNNFEINKNIKFDGPYSHKNLRGVTENEVELVVDNFFDKIRNNEDVYSDWKVCPNFIFRILFIAKSRSNNYMYPIASSFIEAMAKDDWVPDWGFSSVQYYIILINLADYRKSYYKIDNFSFSHLNADRGWHNFVPFEKLREPGFINENGQIVLRAGVFPFGSESFKNSRDVNYDSKTRTGFVGLKNHGATCYMNALLQLLYHINIFRKAVCMMIFNIEDIIGKNTLEFFKKKFEKKKRANKMSLKREKSSTIQMIDSLDMNDKKDKNRKNKKKKLDEFGGPDSEHFKASSPMRVVSDTHNNNKQEDCHYDNIFHVENGTSNDSKIIFEKIEQHQVDRGSANMPIKNDNRSENFLINPPNKTDESGKDNSSNGQLKKLNENLAGVQNNERDNSPISGSPQKERRFDSIYKQQEDNNMENIKEEKNICEHGHRFVTNETEGNKEMVGDVVEGGEYHHSNDLSNVVDMVDVSGVENIGIVRNNNIPNVAVNNKKHSYTNVALSDPLVETAEGHNNVNNSNNNNNNGELYYDNSLHKSEGYNNEMMMNHKKSKKKGMVYESKPSLKKKKKIFKCSNEGKFNDMESKDNALSPFTSSDNLSNISTVSKDQNECNKNTVINNNVNDIVPGTNVNMENCNSLNNIMSKFQRNDEGEDPVLRNLNSQRNSCLEEGDVNVANESSRKIGTNITKGSSGCNVDGEHEDELLNCDDDDDDDGTYSDSEISVLSITSSGSSSFVSCSSASSSYYYKNKRKSKCEKSKEIDYKNILLEEENEKKNVLPTSLALQNLFYKLHCMNEAVSCKELIRSFGWDASDVFTQQDTHELLKLLLDKVEEQMKGTVVEGSVKKMFEGEVETYIECLDIDYKSVRKETYEDIQLDVQGCNNIYESLDKAIEAEILEGDNIYETDGYGKQKAKKGMRFLSFPNICIFLLKRFTFDLQRMETVKLNNRFEFYKELDLSKYCKNGGEYILQAVSVHQGNMNSGHYYSFSYKHNENFWLKCDDDKIFRVSEYSVINDNFGGYDINIDTDLYDFDITDKIKQRMKHYSAYMLVYVKKSLIPKLIKECDPAVVNPQVVKRCKMEEIINRRRLKLKQEILQYVKIRVFDKYSYLYKSFNDLPPVGIPSLFNIKFDRDKTVLNAFCKILKIIKKIYICKKKKRMSYLMAKSKKISRTIPSIGDYASSSKMKSKMTEGEVDKYSNMHVDENFSHLKYSQKGESYTMEEAFNKNQMECNSSSASHSGRGSHSDRRREEEGYPYRHAVKDGKLTQEKKKKKNHHHQEEEEEEEEATSRNNPSSREWNKQNQEERISRKNLSEIGLRTGYKFSKEGNNSSSEDSISTVSSVPSCCSIKSIDKYIKYLSKRKFEKQRKRSSHMNNSRMRNFSSSNNSSYYSSSYSSNTDDDDEEEESYSSASSSSSSNTCMKEKKCFYVLLPTNDVYRYFPLDMKINSQLYLYELLKKTNKESNDLFPTIDILYLPYNKNTSICRRNGSLKSKHVLFFFKYFDIYGEEEIGDNSLICLDIIYCDVLLKPKELESRIIQRILKAMKKGYITKYNYDLWTNYINDDADYYYQDDPLNFKIFIEYKNKCNSVKSKKIIAHNKMIPGDILIFNFLSNTDLEKKKNFILHLGTRQEDLYLTEENQITYDLFFNADIVSKILYKKKKLIEKMYNCCYIINNRTGVYYKVFACASDPGISKSFNSDPQAYYIRRERNSKNGEISAGEESHPNLRKQEEAIANTSGHTIDNQLSVNNLLNDGYFANCDTSNQRKKKTKKESFSPLDVNFANYGTLNRIDQENYFNYEYDKTGNDTNNVNQNGTNICEEAKENSPLIKVNHEKAKTDVLFDKNELECITTAREYTKLEGHNSNSLNSYPIVNPDGTLQEVIQTCYNERNAEYHDSHTTSVNVGEKIDKVCFSDKNIIDENTCFSASNLNKENLNNEEVMNLYLYLKKHSSEFEKRGINYEYSLLNKNMLKDVKEYAVNNKKFIFRKKKKHPLNIYNNECINICRDYQYPFYSPATSDLSTDDEKLVSKKGIKKKKKINNMFGNNDTNKNLNHTNARHRENEQNQMIIDGYKNSEDKMKGFTSNCETSNTNMLREKGEEKIKNIPISSNSNNNLKVPSVNLNSSNENNISSDLIAGYDSEISFCSSANSDLTYTSESSSYYLSNAEQSLESVYNNEIYDHKKKRKKKRKKKKVNKIKEIKEIRETSATLLDGRKGNEMMNPSVLSQQDIEFQKNIFNLNSDDEKIEAYVDFDRLRGTTNKASSYLGSSDDRIHQNKKNSKSKTDETEHRHGYDNVDNRIDHTDNCFQKGQTVQINPSEEKNPDYLIFPEPSSMYTNYAKHEKDDSRSCNALYLHEEKNDVTNVINTCNTSVLKNNISNKILYARESTEKEVPRSTNSTNGDCKLSDNMICTNKENNTNESTYLYDKNKEDNDSHNRNLEVISEYVHHNYTDRGIINQICDNASKGNNNIIDVHNNVENDAIVDEQMNDRSRALLQENMNSINSMNVMGSNTRIIASPRNALINGSNNGNNNRRNEVDKKRRKKPLSKIIKKCGGLRDKEEPILPFYVICDYLDFVERKIYVSKFRFKLYDPIYQLGKYRNCAGVVLKKDLKKSCLNYIDSYFLFLKKELCKIDLDIDIRCPTKQIFKHICYRMNVDPTHVLIFPYPPLNTPVNFTPYNIDSFTYNSDSDGEFYEKNDNTTSYGPTPFESLIKQHAIALEHNSLTEQKTFCLSLLPFHYKYFSRLYPEESPQYFHYVVHLFNSNVQSVAAFTGHIKLKKNVHNNCNNIKDNNYYNHRDEESNSDFEESSNSDRSSSTMANREYISNHYTTVQDLIDKIKLEINPYLKKRGIDVKQKFRLLFTFGPKIKYLSNDEQLIRMDFVKTNHIKNVYVTPLRMEPDFTDEQKRLIEMGQLKIIHVFNQTPSKEIFGYSFDVLVDPKDNMLDIKNRIRKRTLLPKYIFDKITFFEFENGQRIWRSNDDTINWKNKQFSIIIGEHHAPSQSKPQMGMKIA</sequence>
<feature type="compositionally biased region" description="Acidic residues" evidence="1">
    <location>
        <begin position="1"/>
        <end position="10"/>
    </location>
</feature>
<dbReference type="OMA" id="WKVCPNF"/>
<dbReference type="PROSITE" id="PS00972">
    <property type="entry name" value="USP_1"/>
    <property type="match status" value="1"/>
</dbReference>
<dbReference type="InterPro" id="IPR002083">
    <property type="entry name" value="MATH/TRAF_dom"/>
</dbReference>
<feature type="region of interest" description="Disordered" evidence="1">
    <location>
        <begin position="1438"/>
        <end position="1491"/>
    </location>
</feature>
<dbReference type="SUPFAM" id="SSF54001">
    <property type="entry name" value="Cysteine proteinases"/>
    <property type="match status" value="2"/>
</dbReference>
<name>A0A1Y1J9F7_PLAGO</name>
<evidence type="ECO:0000256" key="1">
    <source>
        <dbReference type="SAM" id="MobiDB-lite"/>
    </source>
</evidence>
<evidence type="ECO:0000259" key="2">
    <source>
        <dbReference type="PROSITE" id="PS50235"/>
    </source>
</evidence>
<feature type="compositionally biased region" description="Acidic residues" evidence="1">
    <location>
        <begin position="1471"/>
        <end position="1480"/>
    </location>
</feature>
<dbReference type="SUPFAM" id="SSF49599">
    <property type="entry name" value="TRAF domain-like"/>
    <property type="match status" value="1"/>
</dbReference>
<comment type="caution">
    <text evidence="3">The sequence shown here is derived from an EMBL/GenBank/DDBJ whole genome shotgun (WGS) entry which is preliminary data.</text>
</comment>
<dbReference type="Proteomes" id="UP000195521">
    <property type="component" value="Unassembled WGS sequence"/>
</dbReference>
<feature type="compositionally biased region" description="Low complexity" evidence="1">
    <location>
        <begin position="1455"/>
        <end position="1470"/>
    </location>
</feature>
<feature type="region of interest" description="Disordered" evidence="1">
    <location>
        <begin position="412"/>
        <end position="480"/>
    </location>
</feature>
<dbReference type="EMBL" id="BDQF01000002">
    <property type="protein sequence ID" value="GAW79149.1"/>
    <property type="molecule type" value="Genomic_DNA"/>
</dbReference>
<keyword evidence="3" id="KW-0378">Hydrolase</keyword>
<dbReference type="PROSITE" id="PS00973">
    <property type="entry name" value="USP_2"/>
    <property type="match status" value="1"/>
</dbReference>
<feature type="compositionally biased region" description="Polar residues" evidence="1">
    <location>
        <begin position="1445"/>
        <end position="1454"/>
    </location>
</feature>
<feature type="compositionally biased region" description="Low complexity" evidence="1">
    <location>
        <begin position="1481"/>
        <end position="1491"/>
    </location>
</feature>
<dbReference type="Pfam" id="PF00443">
    <property type="entry name" value="UCH"/>
    <property type="match status" value="2"/>
</dbReference>
<dbReference type="InterPro" id="IPR038765">
    <property type="entry name" value="Papain-like_cys_pep_sf"/>
</dbReference>
<evidence type="ECO:0000313" key="3">
    <source>
        <dbReference type="EMBL" id="GAW79149.1"/>
    </source>
</evidence>
<dbReference type="InterPro" id="IPR008974">
    <property type="entry name" value="TRAF-like"/>
</dbReference>
<organism evidence="3 4">
    <name type="scientific">Plasmodium gonderi</name>
    <dbReference type="NCBI Taxonomy" id="77519"/>
    <lineage>
        <taxon>Eukaryota</taxon>
        <taxon>Sar</taxon>
        <taxon>Alveolata</taxon>
        <taxon>Apicomplexa</taxon>
        <taxon>Aconoidasida</taxon>
        <taxon>Haemosporida</taxon>
        <taxon>Plasmodiidae</taxon>
        <taxon>Plasmodium</taxon>
        <taxon>Plasmodium (Plasmodium)</taxon>
    </lineage>
</organism>
<dbReference type="Gene3D" id="2.60.210.10">
    <property type="entry name" value="Apoptosis, Tumor Necrosis Factor Receptor Associated Protein 2, Chain A"/>
    <property type="match status" value="1"/>
</dbReference>
<gene>
    <name evidence="3" type="ORF">PGO_021190</name>
</gene>
<dbReference type="GO" id="GO:0016579">
    <property type="term" value="P:protein deubiquitination"/>
    <property type="evidence" value="ECO:0007669"/>
    <property type="project" value="InterPro"/>
</dbReference>
<keyword evidence="4" id="KW-1185">Reference proteome</keyword>
<proteinExistence type="predicted"/>
<feature type="domain" description="USP" evidence="2">
    <location>
        <begin position="799"/>
        <end position="1128"/>
    </location>
</feature>
<feature type="compositionally biased region" description="Basic and acidic residues" evidence="1">
    <location>
        <begin position="352"/>
        <end position="365"/>
    </location>
</feature>
<dbReference type="InterPro" id="IPR001394">
    <property type="entry name" value="Peptidase_C19_UCH"/>
</dbReference>
<feature type="region of interest" description="Disordered" evidence="1">
    <location>
        <begin position="2593"/>
        <end position="2615"/>
    </location>
</feature>
<feature type="region of interest" description="Disordered" evidence="1">
    <location>
        <begin position="333"/>
        <end position="381"/>
    </location>
</feature>
<dbReference type="CDD" id="cd00121">
    <property type="entry name" value="MATH"/>
    <property type="match status" value="1"/>
</dbReference>
<feature type="region of interest" description="Disordered" evidence="1">
    <location>
        <begin position="1303"/>
        <end position="1384"/>
    </location>
</feature>